<organism evidence="1 2">
    <name type="scientific">Marinobacter guineae</name>
    <dbReference type="NCBI Taxonomy" id="432303"/>
    <lineage>
        <taxon>Bacteria</taxon>
        <taxon>Pseudomonadati</taxon>
        <taxon>Pseudomonadota</taxon>
        <taxon>Gammaproteobacteria</taxon>
        <taxon>Pseudomonadales</taxon>
        <taxon>Marinobacteraceae</taxon>
        <taxon>Marinobacter</taxon>
    </lineage>
</organism>
<proteinExistence type="predicted"/>
<protein>
    <recommendedName>
        <fullName evidence="3">Lipoprotein</fullName>
    </recommendedName>
</protein>
<dbReference type="OrthoDB" id="6387823at2"/>
<comment type="caution">
    <text evidence="1">The sequence shown here is derived from an EMBL/GenBank/DDBJ whole genome shotgun (WGS) entry which is preliminary data.</text>
</comment>
<dbReference type="AlphaFoldDB" id="A0A2G1VKS2"/>
<gene>
    <name evidence="1" type="ORF">CLH62_05770</name>
</gene>
<reference evidence="1 2" key="1">
    <citation type="submission" date="2017-09" db="EMBL/GenBank/DDBJ databases">
        <title>The draft genome sequences of Marinobacter guineae M3B.</title>
        <authorList>
            <person name="Cao J."/>
        </authorList>
    </citation>
    <scope>NUCLEOTIDE SEQUENCE [LARGE SCALE GENOMIC DNA]</scope>
    <source>
        <strain evidence="1 2">M3B</strain>
    </source>
</reference>
<keyword evidence="2" id="KW-1185">Reference proteome</keyword>
<dbReference type="Proteomes" id="UP000229044">
    <property type="component" value="Unassembled WGS sequence"/>
</dbReference>
<evidence type="ECO:0000313" key="1">
    <source>
        <dbReference type="EMBL" id="PHQ27089.1"/>
    </source>
</evidence>
<dbReference type="PROSITE" id="PS51257">
    <property type="entry name" value="PROKAR_LIPOPROTEIN"/>
    <property type="match status" value="1"/>
</dbReference>
<dbReference type="EMBL" id="NTFI01000001">
    <property type="protein sequence ID" value="PHQ27089.1"/>
    <property type="molecule type" value="Genomic_DNA"/>
</dbReference>
<sequence length="74" mass="8686">MKGTLLILMFFAVTTGCSNRAVYDNVRIHQRNECANEPPSTYFECIERAHKSYEEYERERKEVLEKAESDVKLP</sequence>
<evidence type="ECO:0008006" key="3">
    <source>
        <dbReference type="Google" id="ProtNLM"/>
    </source>
</evidence>
<name>A0A2G1VKS2_9GAMM</name>
<evidence type="ECO:0000313" key="2">
    <source>
        <dbReference type="Proteomes" id="UP000229044"/>
    </source>
</evidence>
<accession>A0A2G1VKS2</accession>